<feature type="compositionally biased region" description="Polar residues" evidence="5">
    <location>
        <begin position="521"/>
        <end position="536"/>
    </location>
</feature>
<feature type="region of interest" description="Disordered" evidence="5">
    <location>
        <begin position="598"/>
        <end position="674"/>
    </location>
</feature>
<dbReference type="Gene3D" id="3.30.40.10">
    <property type="entry name" value="Zinc/RING finger domain, C3HC4 (zinc finger)"/>
    <property type="match status" value="1"/>
</dbReference>
<dbReference type="InterPro" id="IPR011011">
    <property type="entry name" value="Znf_FYVE_PHD"/>
</dbReference>
<accession>A0A8H7E1I6</accession>
<evidence type="ECO:0000256" key="5">
    <source>
        <dbReference type="SAM" id="MobiDB-lite"/>
    </source>
</evidence>
<dbReference type="InterPro" id="IPR001965">
    <property type="entry name" value="Znf_PHD"/>
</dbReference>
<feature type="region of interest" description="Disordered" evidence="5">
    <location>
        <begin position="411"/>
        <end position="445"/>
    </location>
</feature>
<feature type="region of interest" description="Disordered" evidence="5">
    <location>
        <begin position="495"/>
        <end position="583"/>
    </location>
</feature>
<dbReference type="SUPFAM" id="SSF57903">
    <property type="entry name" value="FYVE/PHD zinc finger"/>
    <property type="match status" value="1"/>
</dbReference>
<dbReference type="InterPro" id="IPR019787">
    <property type="entry name" value="Znf_PHD-finger"/>
</dbReference>
<dbReference type="Proteomes" id="UP000606974">
    <property type="component" value="Unassembled WGS sequence"/>
</dbReference>
<feature type="compositionally biased region" description="Polar residues" evidence="5">
    <location>
        <begin position="659"/>
        <end position="674"/>
    </location>
</feature>
<dbReference type="GO" id="GO:0008270">
    <property type="term" value="F:zinc ion binding"/>
    <property type="evidence" value="ECO:0007669"/>
    <property type="project" value="UniProtKB-KW"/>
</dbReference>
<dbReference type="PROSITE" id="PS50016">
    <property type="entry name" value="ZF_PHD_2"/>
    <property type="match status" value="1"/>
</dbReference>
<sequence>MIGPVMLMPYGSRLLLEDSAKSGTTLKVQECATVDKDNTATESLKFDLLSDFKQIKAPTKLSVAEQNHDPKVATAQAKTKLDDQWPNGIPPTGPRKSLKWAGTVPKPLLSQTYEKGIHSLATTKSVDKAVCGTSTALESLQRAKSSMHDSGHVTTLAGYETVKTISQNTTKLESIEQIDGQCGKQLQMNGEVSEYSPPEFVALLSSTNVPSMPSSDPQTFLGNRIGLATNSPTCSVNKTHAPYTSSPSGVRHKDIALVIKQLLRSSSETASVISATSSTAGKSSSSSVSSTMRLSICHICKKPPFREKLKGCSECSRHFHKGCAKPKDRITEDNWVCRRCLNKLAKKPEPQLPSTCQLPITTQSESIRETHGVPAATHIPVSLHDSSLPEESLNADAYSQSAIHFGDSHIMQQESAHKPRAGDDRRVHGHGTIGDAPTAAPHSRAPSDLDILLTTENTNNLTFVTAKNPDDISPANLPSYPRGREARTYGKAMKADSVNGSRDFTPSSPAAAPSVLHRATHTTSKDPLSPKGTPTSVKIRRGDTGIFPPSADLLQGHSRNWRPPRPLDWEETQATSQLSAGDAVAASWGSTKLSACDNEASRNVSEPPNGDRSVSKQQARKAEGLVSMGELHIPETPSDVVATAQSTDHCAAKREKISRSSTSPPREASQGKSSNIIRPFKKLCGLCQRPILGSTSLCTKCKQTTDDEIPRRPDQSLGNGSIEVVDLTTMTMTGLTTKKTQVACGNMISQWKLAKESRSHEDITGALRICYESPVPDSPVIPETPDLGSEKPSNSRDILRTEKSRTEPNQIRATIPIVPQKRRSIAPLASDSDHCFSKKRPRFFKPTTKSIAVNVPLVKSNQPPLTPNSGSPHVELISRDASVQASVETVHRGTSPCSASFQEPNRNDGQPKCSALPDVGRDKAISEDGNISILNGTQREPTRVSPCSSRMTEQWQSEKENLVMLEHQAKEFTERNQAFEQAKMALDRRQRPDQAKGQLPTQESSVPGAELCKLEDDGKVVNNHSTSMNDSVTGTAGKWTLKDEKALLEKLKNRGVIFEDDSSSDSEVGIPPPTTKSAPRDPLWRRPQSSSDLFMIAPDLNGNHHSTDPTRRRREIAARPFRKERRLNISYLRQERGDNIHEEVDRICPSRMVKVSSTLASNLPDPLEKNAERTGSEQRTQVEMTFSDFIGVPASPMALLTKDKQLAFRDGTRDANGSLPRAREKFIVTNRNIFCMEK</sequence>
<name>A0A8H7E1I6_9EURO</name>
<dbReference type="SMART" id="SM00249">
    <property type="entry name" value="PHD"/>
    <property type="match status" value="1"/>
</dbReference>
<feature type="compositionally biased region" description="Polar residues" evidence="5">
    <location>
        <begin position="498"/>
        <end position="508"/>
    </location>
</feature>
<evidence type="ECO:0000256" key="1">
    <source>
        <dbReference type="ARBA" id="ARBA00022723"/>
    </source>
</evidence>
<dbReference type="InterPro" id="IPR013083">
    <property type="entry name" value="Znf_RING/FYVE/PHD"/>
</dbReference>
<dbReference type="AlphaFoldDB" id="A0A8H7E1I6"/>
<keyword evidence="8" id="KW-1185">Reference proteome</keyword>
<evidence type="ECO:0000259" key="6">
    <source>
        <dbReference type="PROSITE" id="PS50016"/>
    </source>
</evidence>
<evidence type="ECO:0000256" key="4">
    <source>
        <dbReference type="PROSITE-ProRule" id="PRU00146"/>
    </source>
</evidence>
<evidence type="ECO:0000313" key="7">
    <source>
        <dbReference type="EMBL" id="KAF7507129.1"/>
    </source>
</evidence>
<feature type="region of interest" description="Disordered" evidence="5">
    <location>
        <begin position="987"/>
        <end position="1008"/>
    </location>
</feature>
<feature type="compositionally biased region" description="Basic and acidic residues" evidence="5">
    <location>
        <begin position="793"/>
        <end position="806"/>
    </location>
</feature>
<feature type="domain" description="PHD-type" evidence="6">
    <location>
        <begin position="294"/>
        <end position="343"/>
    </location>
</feature>
<feature type="region of interest" description="Disordered" evidence="5">
    <location>
        <begin position="774"/>
        <end position="806"/>
    </location>
</feature>
<reference evidence="7" key="1">
    <citation type="submission" date="2020-02" db="EMBL/GenBank/DDBJ databases">
        <authorList>
            <person name="Palmer J.M."/>
        </authorList>
    </citation>
    <scope>NUCLEOTIDE SEQUENCE</scope>
    <source>
        <strain evidence="7">EPUS1.4</strain>
        <tissue evidence="7">Thallus</tissue>
    </source>
</reference>
<feature type="compositionally biased region" description="Basic and acidic residues" evidence="5">
    <location>
        <begin position="415"/>
        <end position="426"/>
    </location>
</feature>
<dbReference type="OrthoDB" id="5431456at2759"/>
<keyword evidence="3" id="KW-0862">Zinc</keyword>
<dbReference type="EMBL" id="JAACFV010000074">
    <property type="protein sequence ID" value="KAF7507129.1"/>
    <property type="molecule type" value="Genomic_DNA"/>
</dbReference>
<feature type="region of interest" description="Disordered" evidence="5">
    <location>
        <begin position="75"/>
        <end position="96"/>
    </location>
</feature>
<protein>
    <recommendedName>
        <fullName evidence="6">PHD-type domain-containing protein</fullName>
    </recommendedName>
</protein>
<evidence type="ECO:0000256" key="2">
    <source>
        <dbReference type="ARBA" id="ARBA00022771"/>
    </source>
</evidence>
<dbReference type="CDD" id="cd15489">
    <property type="entry name" value="PHD_SF"/>
    <property type="match status" value="1"/>
</dbReference>
<organism evidence="7 8">
    <name type="scientific">Endocarpon pusillum</name>
    <dbReference type="NCBI Taxonomy" id="364733"/>
    <lineage>
        <taxon>Eukaryota</taxon>
        <taxon>Fungi</taxon>
        <taxon>Dikarya</taxon>
        <taxon>Ascomycota</taxon>
        <taxon>Pezizomycotina</taxon>
        <taxon>Eurotiomycetes</taxon>
        <taxon>Chaetothyriomycetidae</taxon>
        <taxon>Verrucariales</taxon>
        <taxon>Verrucariaceae</taxon>
        <taxon>Endocarpon</taxon>
    </lineage>
</organism>
<feature type="region of interest" description="Disordered" evidence="5">
    <location>
        <begin position="1060"/>
        <end position="1084"/>
    </location>
</feature>
<evidence type="ECO:0000313" key="8">
    <source>
        <dbReference type="Proteomes" id="UP000606974"/>
    </source>
</evidence>
<evidence type="ECO:0000256" key="3">
    <source>
        <dbReference type="ARBA" id="ARBA00022833"/>
    </source>
</evidence>
<gene>
    <name evidence="7" type="ORF">GJ744_010942</name>
</gene>
<keyword evidence="2 4" id="KW-0863">Zinc-finger</keyword>
<keyword evidence="1" id="KW-0479">Metal-binding</keyword>
<proteinExistence type="predicted"/>
<comment type="caution">
    <text evidence="7">The sequence shown here is derived from an EMBL/GenBank/DDBJ whole genome shotgun (WGS) entry which is preliminary data.</text>
</comment>